<accession>A0A4R0R1U0</accession>
<name>A0A4R0R1U0_9APHY</name>
<sequence>MADTVQMHPWFRLPTLKRKSAYIYDDSDSRLALAYPRQPSDYDGPQLADPPSKRRRCDVLERGLAQLSIAHPAPGASPIPTWAEATPSPSPVSVERPPIVTEPEPEDVPIECDDEEPRSWFEPEKDRIVITRLDEDEDDEPTHTSVSIPPASTTTTTPNPDPVSVTISPALLDRLRVKSRAQSQHQTFGIPGLLQGPPPKPPLLDTAADDHQKALVLFKPLAISPEPRAAQEEEQELKVVTTTKSERTLINGVSPASQAASEDADMMDVEML</sequence>
<evidence type="ECO:0000256" key="1">
    <source>
        <dbReference type="SAM" id="MobiDB-lite"/>
    </source>
</evidence>
<reference evidence="2 3" key="1">
    <citation type="submission" date="2018-11" db="EMBL/GenBank/DDBJ databases">
        <title>Genome assembly of Steccherinum ochraceum LE-BIN_3174, the white-rot fungus of the Steccherinaceae family (The Residual Polyporoid clade, Polyporales, Basidiomycota).</title>
        <authorList>
            <person name="Fedorova T.V."/>
            <person name="Glazunova O.A."/>
            <person name="Landesman E.O."/>
            <person name="Moiseenko K.V."/>
            <person name="Psurtseva N.V."/>
            <person name="Savinova O.S."/>
            <person name="Shakhova N.V."/>
            <person name="Tyazhelova T.V."/>
            <person name="Vasina D.V."/>
        </authorList>
    </citation>
    <scope>NUCLEOTIDE SEQUENCE [LARGE SCALE GENOMIC DNA]</scope>
    <source>
        <strain evidence="2 3">LE-BIN_3174</strain>
    </source>
</reference>
<comment type="caution">
    <text evidence="2">The sequence shown here is derived from an EMBL/GenBank/DDBJ whole genome shotgun (WGS) entry which is preliminary data.</text>
</comment>
<keyword evidence="3" id="KW-1185">Reference proteome</keyword>
<feature type="compositionally biased region" description="Acidic residues" evidence="1">
    <location>
        <begin position="103"/>
        <end position="116"/>
    </location>
</feature>
<organism evidence="2 3">
    <name type="scientific">Steccherinum ochraceum</name>
    <dbReference type="NCBI Taxonomy" id="92696"/>
    <lineage>
        <taxon>Eukaryota</taxon>
        <taxon>Fungi</taxon>
        <taxon>Dikarya</taxon>
        <taxon>Basidiomycota</taxon>
        <taxon>Agaricomycotina</taxon>
        <taxon>Agaricomycetes</taxon>
        <taxon>Polyporales</taxon>
        <taxon>Steccherinaceae</taxon>
        <taxon>Steccherinum</taxon>
    </lineage>
</organism>
<feature type="region of interest" description="Disordered" evidence="1">
    <location>
        <begin position="69"/>
        <end position="166"/>
    </location>
</feature>
<feature type="compositionally biased region" description="Acidic residues" evidence="1">
    <location>
        <begin position="262"/>
        <end position="272"/>
    </location>
</feature>
<gene>
    <name evidence="2" type="ORF">EIP91_011420</name>
</gene>
<dbReference type="EMBL" id="RWJN01000738">
    <property type="protein sequence ID" value="TCD59796.1"/>
    <property type="molecule type" value="Genomic_DNA"/>
</dbReference>
<feature type="region of interest" description="Disordered" evidence="1">
    <location>
        <begin position="178"/>
        <end position="206"/>
    </location>
</feature>
<evidence type="ECO:0000313" key="2">
    <source>
        <dbReference type="EMBL" id="TCD59796.1"/>
    </source>
</evidence>
<feature type="compositionally biased region" description="Low complexity" evidence="1">
    <location>
        <begin position="144"/>
        <end position="166"/>
    </location>
</feature>
<dbReference type="OrthoDB" id="3364141at2759"/>
<proteinExistence type="predicted"/>
<evidence type="ECO:0000313" key="3">
    <source>
        <dbReference type="Proteomes" id="UP000292702"/>
    </source>
</evidence>
<dbReference type="AlphaFoldDB" id="A0A4R0R1U0"/>
<dbReference type="STRING" id="92696.A0A4R0R1U0"/>
<feature type="compositionally biased region" description="Basic and acidic residues" evidence="1">
    <location>
        <begin position="117"/>
        <end position="133"/>
    </location>
</feature>
<feature type="region of interest" description="Disordered" evidence="1">
    <location>
        <begin position="249"/>
        <end position="272"/>
    </location>
</feature>
<feature type="region of interest" description="Disordered" evidence="1">
    <location>
        <begin position="35"/>
        <end position="54"/>
    </location>
</feature>
<dbReference type="Proteomes" id="UP000292702">
    <property type="component" value="Unassembled WGS sequence"/>
</dbReference>
<protein>
    <submittedName>
        <fullName evidence="2">Uncharacterized protein</fullName>
    </submittedName>
</protein>